<proteinExistence type="predicted"/>
<protein>
    <recommendedName>
        <fullName evidence="1">HMA domain-containing protein</fullName>
    </recommendedName>
</protein>
<evidence type="ECO:0000259" key="1">
    <source>
        <dbReference type="PROSITE" id="PS50846"/>
    </source>
</evidence>
<evidence type="ECO:0000313" key="2">
    <source>
        <dbReference type="EMBL" id="GAA0329297.1"/>
    </source>
</evidence>
<dbReference type="CDD" id="cd00371">
    <property type="entry name" value="HMA"/>
    <property type="match status" value="1"/>
</dbReference>
<sequence length="69" mass="7974">MENMTIFVKEATSEQPIQSLENILMQIDGVERALVDMKDGEVKITYDKDKIASEEIIQRIEQHGMHQVQ</sequence>
<evidence type="ECO:0000313" key="3">
    <source>
        <dbReference type="Proteomes" id="UP001500782"/>
    </source>
</evidence>
<organism evidence="2 3">
    <name type="scientific">Bacillus carboniphilus</name>
    <dbReference type="NCBI Taxonomy" id="86663"/>
    <lineage>
        <taxon>Bacteria</taxon>
        <taxon>Bacillati</taxon>
        <taxon>Bacillota</taxon>
        <taxon>Bacilli</taxon>
        <taxon>Bacillales</taxon>
        <taxon>Bacillaceae</taxon>
        <taxon>Bacillus</taxon>
    </lineage>
</organism>
<reference evidence="3" key="1">
    <citation type="journal article" date="2019" name="Int. J. Syst. Evol. Microbiol.">
        <title>The Global Catalogue of Microorganisms (GCM) 10K type strain sequencing project: providing services to taxonomists for standard genome sequencing and annotation.</title>
        <authorList>
            <consortium name="The Broad Institute Genomics Platform"/>
            <consortium name="The Broad Institute Genome Sequencing Center for Infectious Disease"/>
            <person name="Wu L."/>
            <person name="Ma J."/>
        </authorList>
    </citation>
    <scope>NUCLEOTIDE SEQUENCE [LARGE SCALE GENOMIC DNA]</scope>
    <source>
        <strain evidence="3">JCM 9731</strain>
    </source>
</reference>
<feature type="domain" description="HMA" evidence="1">
    <location>
        <begin position="2"/>
        <end position="68"/>
    </location>
</feature>
<dbReference type="PROSITE" id="PS50846">
    <property type="entry name" value="HMA_2"/>
    <property type="match status" value="1"/>
</dbReference>
<comment type="caution">
    <text evidence="2">The sequence shown here is derived from an EMBL/GenBank/DDBJ whole genome shotgun (WGS) entry which is preliminary data.</text>
</comment>
<dbReference type="RefSeq" id="WP_343798658.1">
    <property type="nucleotide sequence ID" value="NZ_BAAADJ010000021.1"/>
</dbReference>
<dbReference type="EMBL" id="BAAADJ010000021">
    <property type="protein sequence ID" value="GAA0329297.1"/>
    <property type="molecule type" value="Genomic_DNA"/>
</dbReference>
<dbReference type="Gene3D" id="3.30.70.100">
    <property type="match status" value="1"/>
</dbReference>
<dbReference type="Proteomes" id="UP001500782">
    <property type="component" value="Unassembled WGS sequence"/>
</dbReference>
<accession>A0ABP3FZC3</accession>
<dbReference type="Pfam" id="PF00403">
    <property type="entry name" value="HMA"/>
    <property type="match status" value="1"/>
</dbReference>
<keyword evidence="3" id="KW-1185">Reference proteome</keyword>
<gene>
    <name evidence="2" type="ORF">GCM10008967_19740</name>
</gene>
<name>A0ABP3FZC3_9BACI</name>
<dbReference type="InterPro" id="IPR006121">
    <property type="entry name" value="HMA_dom"/>
</dbReference>
<dbReference type="InterPro" id="IPR036163">
    <property type="entry name" value="HMA_dom_sf"/>
</dbReference>
<dbReference type="SUPFAM" id="SSF55008">
    <property type="entry name" value="HMA, heavy metal-associated domain"/>
    <property type="match status" value="1"/>
</dbReference>